<protein>
    <submittedName>
        <fullName evidence="1">Uncharacterized protein</fullName>
    </submittedName>
</protein>
<accession>A0A0A9C6K1</accession>
<dbReference type="EMBL" id="GBRH01230783">
    <property type="protein sequence ID" value="JAD67112.1"/>
    <property type="molecule type" value="Transcribed_RNA"/>
</dbReference>
<proteinExistence type="predicted"/>
<dbReference type="AlphaFoldDB" id="A0A0A9C6K1"/>
<evidence type="ECO:0000313" key="1">
    <source>
        <dbReference type="EMBL" id="JAD67112.1"/>
    </source>
</evidence>
<reference evidence="1" key="1">
    <citation type="submission" date="2014-09" db="EMBL/GenBank/DDBJ databases">
        <authorList>
            <person name="Magalhaes I.L.F."/>
            <person name="Oliveira U."/>
            <person name="Santos F.R."/>
            <person name="Vidigal T.H.D.A."/>
            <person name="Brescovit A.D."/>
            <person name="Santos A.J."/>
        </authorList>
    </citation>
    <scope>NUCLEOTIDE SEQUENCE</scope>
    <source>
        <tissue evidence="1">Shoot tissue taken approximately 20 cm above the soil surface</tissue>
    </source>
</reference>
<reference evidence="1" key="2">
    <citation type="journal article" date="2015" name="Data Brief">
        <title>Shoot transcriptome of the giant reed, Arundo donax.</title>
        <authorList>
            <person name="Barrero R.A."/>
            <person name="Guerrero F.D."/>
            <person name="Moolhuijzen P."/>
            <person name="Goolsby J.A."/>
            <person name="Tidwell J."/>
            <person name="Bellgard S.E."/>
            <person name="Bellgard M.I."/>
        </authorList>
    </citation>
    <scope>NUCLEOTIDE SEQUENCE</scope>
    <source>
        <tissue evidence="1">Shoot tissue taken approximately 20 cm above the soil surface</tissue>
    </source>
</reference>
<sequence length="23" mass="2657">MFTIIHNDTTPAVLFIETFMNSN</sequence>
<name>A0A0A9C6K1_ARUDO</name>
<organism evidence="1">
    <name type="scientific">Arundo donax</name>
    <name type="common">Giant reed</name>
    <name type="synonym">Donax arundinaceus</name>
    <dbReference type="NCBI Taxonomy" id="35708"/>
    <lineage>
        <taxon>Eukaryota</taxon>
        <taxon>Viridiplantae</taxon>
        <taxon>Streptophyta</taxon>
        <taxon>Embryophyta</taxon>
        <taxon>Tracheophyta</taxon>
        <taxon>Spermatophyta</taxon>
        <taxon>Magnoliopsida</taxon>
        <taxon>Liliopsida</taxon>
        <taxon>Poales</taxon>
        <taxon>Poaceae</taxon>
        <taxon>PACMAD clade</taxon>
        <taxon>Arundinoideae</taxon>
        <taxon>Arundineae</taxon>
        <taxon>Arundo</taxon>
    </lineage>
</organism>